<dbReference type="Proteomes" id="UP000599523">
    <property type="component" value="Unassembled WGS sequence"/>
</dbReference>
<keyword evidence="4" id="KW-0378">Hydrolase</keyword>
<dbReference type="InterPro" id="IPR023430">
    <property type="entry name" value="Pept_HybD-like_dom_sf"/>
</dbReference>
<name>A0A972F5H4_9RHOO</name>
<dbReference type="SUPFAM" id="SSF53163">
    <property type="entry name" value="HybD-like"/>
    <property type="match status" value="1"/>
</dbReference>
<keyword evidence="3" id="KW-0064">Aspartyl protease</keyword>
<dbReference type="GO" id="GO:0008047">
    <property type="term" value="F:enzyme activator activity"/>
    <property type="evidence" value="ECO:0007669"/>
    <property type="project" value="InterPro"/>
</dbReference>
<reference evidence="5" key="1">
    <citation type="submission" date="2019-12" db="EMBL/GenBank/DDBJ databases">
        <title>Comparative genomics gives insights into the taxonomy of the Azoarcus-Aromatoleum group and reveals separate origins of nif in the plant-associated Azoarcus and non-plant-associated Aromatoleum sub-groups.</title>
        <authorList>
            <person name="Lafos M."/>
            <person name="Maluk M."/>
            <person name="Batista M."/>
            <person name="Junghare M."/>
            <person name="Carmona M."/>
            <person name="Faoro H."/>
            <person name="Cruz L.M."/>
            <person name="Battistoni F."/>
            <person name="De Souza E."/>
            <person name="Pedrosa F."/>
            <person name="Chen W.-M."/>
            <person name="Poole P.S."/>
            <person name="Dixon R.A."/>
            <person name="James E.K."/>
        </authorList>
    </citation>
    <scope>NUCLEOTIDE SEQUENCE</scope>
    <source>
        <strain evidence="5">NSC3</strain>
    </source>
</reference>
<dbReference type="CDD" id="cd06062">
    <property type="entry name" value="H2MP_MemB-H2up"/>
    <property type="match status" value="1"/>
</dbReference>
<evidence type="ECO:0000313" key="6">
    <source>
        <dbReference type="Proteomes" id="UP000599523"/>
    </source>
</evidence>
<dbReference type="PRINTS" id="PR00446">
    <property type="entry name" value="HYDRGNUPTAKE"/>
</dbReference>
<dbReference type="Gene3D" id="3.40.50.1450">
    <property type="entry name" value="HybD-like"/>
    <property type="match status" value="1"/>
</dbReference>
<organism evidence="5 6">
    <name type="scientific">Azoarcus taiwanensis</name>
    <dbReference type="NCBI Taxonomy" id="666964"/>
    <lineage>
        <taxon>Bacteria</taxon>
        <taxon>Pseudomonadati</taxon>
        <taxon>Pseudomonadota</taxon>
        <taxon>Betaproteobacteria</taxon>
        <taxon>Rhodocyclales</taxon>
        <taxon>Zoogloeaceae</taxon>
        <taxon>Azoarcus</taxon>
    </lineage>
</organism>
<dbReference type="EMBL" id="WTVM01000001">
    <property type="protein sequence ID" value="NMG01392.1"/>
    <property type="molecule type" value="Genomic_DNA"/>
</dbReference>
<dbReference type="PANTHER" id="PTHR30302:SF1">
    <property type="entry name" value="HYDROGENASE 2 MATURATION PROTEASE"/>
    <property type="match status" value="1"/>
</dbReference>
<sequence length="175" mass="18392">MTSLDAATDPQRAVLLGVGNILLTDEGVGVEAVTRFAATHDLPSGLSVLDGGTSAMEMLDDLEDLDLLVVVDCVRVGKPPASVVVLQDDEVPAFFRTRLSPHQVGLSDVFATMLLTGRAPRRIVIVGVQPVEVSTAMGLTAEIEAVMPQVIDAVRRALAEGGYPTQPRKVVAGAH</sequence>
<evidence type="ECO:0000256" key="2">
    <source>
        <dbReference type="ARBA" id="ARBA00022670"/>
    </source>
</evidence>
<proteinExistence type="inferred from homology"/>
<evidence type="ECO:0000256" key="1">
    <source>
        <dbReference type="ARBA" id="ARBA00006814"/>
    </source>
</evidence>
<dbReference type="InterPro" id="IPR000671">
    <property type="entry name" value="Peptidase_A31"/>
</dbReference>
<dbReference type="NCBIfam" id="TIGR00072">
    <property type="entry name" value="hydrog_prot"/>
    <property type="match status" value="1"/>
</dbReference>
<accession>A0A972F5H4</accession>
<evidence type="ECO:0000256" key="3">
    <source>
        <dbReference type="ARBA" id="ARBA00022750"/>
    </source>
</evidence>
<dbReference type="Pfam" id="PF01750">
    <property type="entry name" value="HycI"/>
    <property type="match status" value="1"/>
</dbReference>
<evidence type="ECO:0000256" key="4">
    <source>
        <dbReference type="ARBA" id="ARBA00022801"/>
    </source>
</evidence>
<protein>
    <submittedName>
        <fullName evidence="5">Hydrogenase maturation protease</fullName>
    </submittedName>
</protein>
<keyword evidence="6" id="KW-1185">Reference proteome</keyword>
<gene>
    <name evidence="5" type="ORF">GPA21_00195</name>
</gene>
<dbReference type="GO" id="GO:0016485">
    <property type="term" value="P:protein processing"/>
    <property type="evidence" value="ECO:0007669"/>
    <property type="project" value="TreeGrafter"/>
</dbReference>
<dbReference type="RefSeq" id="WP_168986189.1">
    <property type="nucleotide sequence ID" value="NZ_CAWPHM010000111.1"/>
</dbReference>
<evidence type="ECO:0000313" key="5">
    <source>
        <dbReference type="EMBL" id="NMG01392.1"/>
    </source>
</evidence>
<keyword evidence="2 5" id="KW-0645">Protease</keyword>
<comment type="caution">
    <text evidence="5">The sequence shown here is derived from an EMBL/GenBank/DDBJ whole genome shotgun (WGS) entry which is preliminary data.</text>
</comment>
<dbReference type="AlphaFoldDB" id="A0A972F5H4"/>
<comment type="similarity">
    <text evidence="1">Belongs to the peptidase A31 family.</text>
</comment>
<dbReference type="PANTHER" id="PTHR30302">
    <property type="entry name" value="HYDROGENASE 1 MATURATION PROTEASE"/>
    <property type="match status" value="1"/>
</dbReference>
<dbReference type="GO" id="GO:0004190">
    <property type="term" value="F:aspartic-type endopeptidase activity"/>
    <property type="evidence" value="ECO:0007669"/>
    <property type="project" value="UniProtKB-KW"/>
</dbReference>